<dbReference type="EMBL" id="QZAF01000050">
    <property type="protein sequence ID" value="THV74937.1"/>
    <property type="molecule type" value="Genomic_DNA"/>
</dbReference>
<proteinExistence type="predicted"/>
<organism evidence="1 2">
    <name type="scientific">Aureobasidium pullulans</name>
    <name type="common">Black yeast</name>
    <name type="synonym">Pullularia pullulans</name>
    <dbReference type="NCBI Taxonomy" id="5580"/>
    <lineage>
        <taxon>Eukaryota</taxon>
        <taxon>Fungi</taxon>
        <taxon>Dikarya</taxon>
        <taxon>Ascomycota</taxon>
        <taxon>Pezizomycotina</taxon>
        <taxon>Dothideomycetes</taxon>
        <taxon>Dothideomycetidae</taxon>
        <taxon>Dothideales</taxon>
        <taxon>Saccotheciaceae</taxon>
        <taxon>Aureobasidium</taxon>
    </lineage>
</organism>
<protein>
    <submittedName>
        <fullName evidence="1">Uncharacterized protein</fullName>
    </submittedName>
</protein>
<evidence type="ECO:0000313" key="1">
    <source>
        <dbReference type="EMBL" id="THV74937.1"/>
    </source>
</evidence>
<sequence length="241" mass="28311">MLTNNHLPSEDSMTEEQKHFSEHYPLRVYFKVDKLRVPTLEEANPLLDRCHAAKALIRHPRSWAEGAYIPGAMRTTEERRHLERLLLEQRYYHNLRYLRSSTYHRISARRLREMHYEHHKAASQPDNAFEMRIRELVASHSSSSLHAPLDTKSTSTNNVFTLPFKKALTPYTPTLRYRHRLRDIARAAVRPSSCKKVLTGGWMVVERRTTCLEIRKKRNNGRIISSKLSSSLWYTYEIAKG</sequence>
<dbReference type="AlphaFoldDB" id="A0A4S8SUS3"/>
<evidence type="ECO:0000313" key="2">
    <source>
        <dbReference type="Proteomes" id="UP000304951"/>
    </source>
</evidence>
<comment type="caution">
    <text evidence="1">The sequence shown here is derived from an EMBL/GenBank/DDBJ whole genome shotgun (WGS) entry which is preliminary data.</text>
</comment>
<reference evidence="1 2" key="1">
    <citation type="submission" date="2018-10" db="EMBL/GenBank/DDBJ databases">
        <title>Fifty Aureobasidium pullulans genomes reveal a recombining polyextremotolerant generalist.</title>
        <authorList>
            <person name="Gostincar C."/>
            <person name="Turk M."/>
            <person name="Zajc J."/>
            <person name="Gunde-Cimerman N."/>
        </authorList>
    </citation>
    <scope>NUCLEOTIDE SEQUENCE [LARGE SCALE GENOMIC DNA]</scope>
    <source>
        <strain evidence="1 2">EXF-11900</strain>
    </source>
</reference>
<gene>
    <name evidence="1" type="ORF">D6D28_02213</name>
</gene>
<name>A0A4S8SUS3_AURPU</name>
<accession>A0A4S8SUS3</accession>
<dbReference type="Proteomes" id="UP000304951">
    <property type="component" value="Unassembled WGS sequence"/>
</dbReference>